<keyword evidence="4 7" id="KW-0812">Transmembrane</keyword>
<feature type="domain" description="YetF C-terminal" evidence="8">
    <location>
        <begin position="82"/>
        <end position="204"/>
    </location>
</feature>
<keyword evidence="5 7" id="KW-1133">Transmembrane helix</keyword>
<feature type="transmembrane region" description="Helical" evidence="7">
    <location>
        <begin position="34"/>
        <end position="52"/>
    </location>
</feature>
<evidence type="ECO:0000256" key="4">
    <source>
        <dbReference type="ARBA" id="ARBA00022692"/>
    </source>
</evidence>
<dbReference type="AlphaFoldDB" id="A0A2N0ZAV9"/>
<proteinExistence type="inferred from homology"/>
<dbReference type="Proteomes" id="UP000233343">
    <property type="component" value="Unassembled WGS sequence"/>
</dbReference>
<dbReference type="Pfam" id="PF04239">
    <property type="entry name" value="DUF421"/>
    <property type="match status" value="1"/>
</dbReference>
<evidence type="ECO:0000313" key="9">
    <source>
        <dbReference type="EMBL" id="PKG26640.1"/>
    </source>
</evidence>
<organism evidence="9 10">
    <name type="scientific">Cytobacillus horneckiae</name>
    <dbReference type="NCBI Taxonomy" id="549687"/>
    <lineage>
        <taxon>Bacteria</taxon>
        <taxon>Bacillati</taxon>
        <taxon>Bacillota</taxon>
        <taxon>Bacilli</taxon>
        <taxon>Bacillales</taxon>
        <taxon>Bacillaceae</taxon>
        <taxon>Cytobacillus</taxon>
    </lineage>
</organism>
<comment type="subcellular location">
    <subcellularLocation>
        <location evidence="1">Cell membrane</location>
        <topology evidence="1">Multi-pass membrane protein</topology>
    </subcellularLocation>
</comment>
<feature type="transmembrane region" description="Helical" evidence="7">
    <location>
        <begin position="6"/>
        <end position="22"/>
    </location>
</feature>
<evidence type="ECO:0000256" key="1">
    <source>
        <dbReference type="ARBA" id="ARBA00004651"/>
    </source>
</evidence>
<comment type="similarity">
    <text evidence="2">Belongs to the UPF0702 family.</text>
</comment>
<dbReference type="Gene3D" id="3.30.240.20">
    <property type="entry name" value="bsu07140 like domains"/>
    <property type="match status" value="2"/>
</dbReference>
<gene>
    <name evidence="9" type="ORF">CWS20_23000</name>
</gene>
<evidence type="ECO:0000256" key="7">
    <source>
        <dbReference type="SAM" id="Phobius"/>
    </source>
</evidence>
<evidence type="ECO:0000256" key="5">
    <source>
        <dbReference type="ARBA" id="ARBA00022989"/>
    </source>
</evidence>
<sequence length="216" mass="25211">MEEYLIVIFRTLFLYGLITSIYRMMGKREIGELSILDLVISIMIAELAVVAIEKADENLFRHVLPMLILMIVQIIFAYWSLKSKKLRDIMDGKPTIIINQGKIDENAMKKQRYNFDDLLLQLREKDIARISDVQYAILESSGSLSVFEKNESENEDTEITIPIIMDGNIIVENLKRINKDEAWLRKELDKRGYADVKKISFCSFENNDFYIDLKNE</sequence>
<dbReference type="InterPro" id="IPR007353">
    <property type="entry name" value="DUF421"/>
</dbReference>
<evidence type="ECO:0000256" key="3">
    <source>
        <dbReference type="ARBA" id="ARBA00022475"/>
    </source>
</evidence>
<evidence type="ECO:0000259" key="8">
    <source>
        <dbReference type="Pfam" id="PF04239"/>
    </source>
</evidence>
<evidence type="ECO:0000256" key="6">
    <source>
        <dbReference type="ARBA" id="ARBA00023136"/>
    </source>
</evidence>
<dbReference type="EMBL" id="PISD01000062">
    <property type="protein sequence ID" value="PKG26640.1"/>
    <property type="molecule type" value="Genomic_DNA"/>
</dbReference>
<dbReference type="RefSeq" id="WP_066191780.1">
    <property type="nucleotide sequence ID" value="NZ_JAMAUX010000005.1"/>
</dbReference>
<dbReference type="InterPro" id="IPR023090">
    <property type="entry name" value="UPF0702_alpha/beta_dom_sf"/>
</dbReference>
<keyword evidence="10" id="KW-1185">Reference proteome</keyword>
<protein>
    <submittedName>
        <fullName evidence="9">DUF421 domain-containing protein</fullName>
    </submittedName>
</protein>
<feature type="transmembrane region" description="Helical" evidence="7">
    <location>
        <begin position="64"/>
        <end position="81"/>
    </location>
</feature>
<keyword evidence="3" id="KW-1003">Cell membrane</keyword>
<evidence type="ECO:0000256" key="2">
    <source>
        <dbReference type="ARBA" id="ARBA00006448"/>
    </source>
</evidence>
<dbReference type="GO" id="GO:0005886">
    <property type="term" value="C:plasma membrane"/>
    <property type="evidence" value="ECO:0007669"/>
    <property type="project" value="UniProtKB-SubCell"/>
</dbReference>
<keyword evidence="6 7" id="KW-0472">Membrane</keyword>
<accession>A0A2N0ZAV9</accession>
<dbReference type="PANTHER" id="PTHR34582:SF6">
    <property type="entry name" value="UPF0702 TRANSMEMBRANE PROTEIN YCAP"/>
    <property type="match status" value="1"/>
</dbReference>
<dbReference type="PANTHER" id="PTHR34582">
    <property type="entry name" value="UPF0702 TRANSMEMBRANE PROTEIN YCAP"/>
    <property type="match status" value="1"/>
</dbReference>
<reference evidence="9 10" key="1">
    <citation type="journal article" date="2010" name="Int. J. Syst. Evol. Microbiol.">
        <title>Bacillus horneckiae sp. nov., isolated from a spacecraft-assembly clean room.</title>
        <authorList>
            <person name="Vaishampayan P."/>
            <person name="Probst A."/>
            <person name="Krishnamurthi S."/>
            <person name="Ghosh S."/>
            <person name="Osman S."/>
            <person name="McDowall A."/>
            <person name="Ruckmani A."/>
            <person name="Mayilraj S."/>
            <person name="Venkateswaran K."/>
        </authorList>
    </citation>
    <scope>NUCLEOTIDE SEQUENCE [LARGE SCALE GENOMIC DNA]</scope>
    <source>
        <strain evidence="10">1PO1SC</strain>
    </source>
</reference>
<comment type="caution">
    <text evidence="9">The sequence shown here is derived from an EMBL/GenBank/DDBJ whole genome shotgun (WGS) entry which is preliminary data.</text>
</comment>
<evidence type="ECO:0000313" key="10">
    <source>
        <dbReference type="Proteomes" id="UP000233343"/>
    </source>
</evidence>
<name>A0A2N0ZAV9_9BACI</name>